<proteinExistence type="predicted"/>
<dbReference type="InterPro" id="IPR013132">
    <property type="entry name" value="PseI/NeuA/B-like_N"/>
</dbReference>
<dbReference type="Gene3D" id="3.20.20.70">
    <property type="entry name" value="Aldolase class I"/>
    <property type="match status" value="1"/>
</dbReference>
<name>K0B4G6_9ARCH</name>
<feature type="domain" description="PseI/NeuA/B-like" evidence="1">
    <location>
        <begin position="31"/>
        <end position="270"/>
    </location>
</feature>
<dbReference type="SUPFAM" id="SSF51569">
    <property type="entry name" value="Aldolase"/>
    <property type="match status" value="1"/>
</dbReference>
<accession>K0B4G6</accession>
<reference evidence="2 3" key="1">
    <citation type="journal article" date="2012" name="J. Bacteriol.">
        <title>Draft Genome Sequence of an Ammonia-Oxidizing Archaeon, "Candidatus Nitrosopumilus koreensis" AR1, from Marine Sediment.</title>
        <authorList>
            <person name="Park S.J."/>
            <person name="Kim J.G."/>
            <person name="Jung M.Y."/>
            <person name="Kim S.J."/>
            <person name="Cha I.T."/>
            <person name="Kwon K."/>
            <person name="Lee J.H."/>
            <person name="Rhee S.K."/>
        </authorList>
    </citation>
    <scope>NUCLEOTIDE SEQUENCE [LARGE SCALE GENOMIC DNA]</scope>
    <source>
        <strain evidence="2 3">AR1</strain>
    </source>
</reference>
<evidence type="ECO:0000259" key="1">
    <source>
        <dbReference type="Pfam" id="PF03102"/>
    </source>
</evidence>
<organism evidence="2 3">
    <name type="scientific">Candidatus Nitrosopumilus koreensis AR1</name>
    <dbReference type="NCBI Taxonomy" id="1229908"/>
    <lineage>
        <taxon>Archaea</taxon>
        <taxon>Nitrososphaerota</taxon>
        <taxon>Nitrososphaeria</taxon>
        <taxon>Nitrosopumilales</taxon>
        <taxon>Nitrosopumilaceae</taxon>
        <taxon>Nitrosopumilus</taxon>
    </lineage>
</organism>
<dbReference type="STRING" id="1229908.NKOR_00500"/>
<dbReference type="PANTHER" id="PTHR42966:SF1">
    <property type="entry name" value="SIALIC ACID SYNTHASE"/>
    <property type="match status" value="1"/>
</dbReference>
<protein>
    <submittedName>
        <fullName evidence="2">N-acylneuraminate-9-phosphate synthase</fullName>
    </submittedName>
</protein>
<dbReference type="RefSeq" id="WP_014962413.1">
    <property type="nucleotide sequence ID" value="NC_018655.1"/>
</dbReference>
<dbReference type="GO" id="GO:0016051">
    <property type="term" value="P:carbohydrate biosynthetic process"/>
    <property type="evidence" value="ECO:0007669"/>
    <property type="project" value="InterPro"/>
</dbReference>
<dbReference type="GeneID" id="13725553"/>
<evidence type="ECO:0000313" key="2">
    <source>
        <dbReference type="EMBL" id="AFS80022.1"/>
    </source>
</evidence>
<dbReference type="InterPro" id="IPR051690">
    <property type="entry name" value="PseI-like"/>
</dbReference>
<sequence>MKSNSVFVIAEAGSNWRMGTPERDLKMAKTLIDIASKSGADAVKFQTYRSKTVYVPNAGTVDYLSKRGIKESITKIFDDLSMPYEMIPVLAKYCKSKKIEFMSTPFSIDDAKAIDPYVRRHKLASSEITHSRLIEFLAKTKKPLIISTGAANLTDIEWAINHFYSHGGKKLYLLQTTMKYPASLESLNLSAITHLKNKFNLPVGFSDHSEDPVIGPIVAVTLGAEIIEKHFTLNKHLPGPDNSFALEPNQLKNMIAAIHNAQKCFGKNKKLF</sequence>
<dbReference type="GO" id="GO:0047444">
    <property type="term" value="F:N-acylneuraminate-9-phosphate synthase activity"/>
    <property type="evidence" value="ECO:0007669"/>
    <property type="project" value="TreeGrafter"/>
</dbReference>
<dbReference type="KEGG" id="nkr:NKOR_00500"/>
<gene>
    <name evidence="2" type="ORF">NKOR_00500</name>
</gene>
<dbReference type="HOGENOM" id="CLU_040465_0_2_2"/>
<dbReference type="AlphaFoldDB" id="K0B4G6"/>
<keyword evidence="3" id="KW-1185">Reference proteome</keyword>
<dbReference type="Pfam" id="PF03102">
    <property type="entry name" value="NeuB"/>
    <property type="match status" value="1"/>
</dbReference>
<dbReference type="PATRIC" id="fig|1229908.8.peg.104"/>
<dbReference type="EMBL" id="CP003842">
    <property type="protein sequence ID" value="AFS80022.1"/>
    <property type="molecule type" value="Genomic_DNA"/>
</dbReference>
<dbReference type="PANTHER" id="PTHR42966">
    <property type="entry name" value="N-ACETYLNEURAMINATE SYNTHASE"/>
    <property type="match status" value="1"/>
</dbReference>
<evidence type="ECO:0000313" key="3">
    <source>
        <dbReference type="Proteomes" id="UP000006101"/>
    </source>
</evidence>
<dbReference type="Proteomes" id="UP000006101">
    <property type="component" value="Chromosome"/>
</dbReference>
<dbReference type="InterPro" id="IPR013785">
    <property type="entry name" value="Aldolase_TIM"/>
</dbReference>